<gene>
    <name evidence="6" type="ORF">UFOPK1835_01616</name>
</gene>
<dbReference type="Pfam" id="PF13564">
    <property type="entry name" value="DoxX_2"/>
    <property type="match status" value="1"/>
</dbReference>
<keyword evidence="2 5" id="KW-0812">Transmembrane</keyword>
<dbReference type="GO" id="GO:0016020">
    <property type="term" value="C:membrane"/>
    <property type="evidence" value="ECO:0007669"/>
    <property type="project" value="UniProtKB-SubCell"/>
</dbReference>
<sequence>MSGVSIILSLLLAVVMVASAAMDFRGAPQVVDLVARMGRLPGFERTLGLIKILGALGLLIGLAIPMLGVLAALGLTIYFALAVRIHSRLGDSTAETAPAIGLFAVSALTLLTRFFA</sequence>
<evidence type="ECO:0000256" key="4">
    <source>
        <dbReference type="ARBA" id="ARBA00023136"/>
    </source>
</evidence>
<protein>
    <submittedName>
        <fullName evidence="6">Unannotated protein</fullName>
    </submittedName>
</protein>
<evidence type="ECO:0000256" key="5">
    <source>
        <dbReference type="SAM" id="Phobius"/>
    </source>
</evidence>
<comment type="subcellular location">
    <subcellularLocation>
        <location evidence="1">Membrane</location>
        <topology evidence="1">Multi-pass membrane protein</topology>
    </subcellularLocation>
</comment>
<proteinExistence type="predicted"/>
<dbReference type="InterPro" id="IPR032808">
    <property type="entry name" value="DoxX"/>
</dbReference>
<dbReference type="AlphaFoldDB" id="A0A6J6I0G3"/>
<name>A0A6J6I0G3_9ZZZZ</name>
<evidence type="ECO:0000256" key="2">
    <source>
        <dbReference type="ARBA" id="ARBA00022692"/>
    </source>
</evidence>
<organism evidence="6">
    <name type="scientific">freshwater metagenome</name>
    <dbReference type="NCBI Taxonomy" id="449393"/>
    <lineage>
        <taxon>unclassified sequences</taxon>
        <taxon>metagenomes</taxon>
        <taxon>ecological metagenomes</taxon>
    </lineage>
</organism>
<evidence type="ECO:0000256" key="3">
    <source>
        <dbReference type="ARBA" id="ARBA00022989"/>
    </source>
</evidence>
<reference evidence="6" key="1">
    <citation type="submission" date="2020-05" db="EMBL/GenBank/DDBJ databases">
        <authorList>
            <person name="Chiriac C."/>
            <person name="Salcher M."/>
            <person name="Ghai R."/>
            <person name="Kavagutti S V."/>
        </authorList>
    </citation>
    <scope>NUCLEOTIDE SEQUENCE</scope>
</reference>
<evidence type="ECO:0000313" key="6">
    <source>
        <dbReference type="EMBL" id="CAB4618980.1"/>
    </source>
</evidence>
<feature type="transmembrane region" description="Helical" evidence="5">
    <location>
        <begin position="97"/>
        <end position="115"/>
    </location>
</feature>
<dbReference type="EMBL" id="CAEZUP010000083">
    <property type="protein sequence ID" value="CAB4618980.1"/>
    <property type="molecule type" value="Genomic_DNA"/>
</dbReference>
<keyword evidence="3 5" id="KW-1133">Transmembrane helix</keyword>
<feature type="transmembrane region" description="Helical" evidence="5">
    <location>
        <begin position="52"/>
        <end position="85"/>
    </location>
</feature>
<evidence type="ECO:0000256" key="1">
    <source>
        <dbReference type="ARBA" id="ARBA00004141"/>
    </source>
</evidence>
<keyword evidence="4 5" id="KW-0472">Membrane</keyword>
<accession>A0A6J6I0G3</accession>